<keyword evidence="3" id="KW-1003">Cell membrane</keyword>
<dbReference type="InterPro" id="IPR003593">
    <property type="entry name" value="AAA+_ATPase"/>
</dbReference>
<name>A0A031LP01_9CREN</name>
<dbReference type="InterPro" id="IPR050388">
    <property type="entry name" value="ABC_Ni/Peptide_Import"/>
</dbReference>
<dbReference type="InterPro" id="IPR027417">
    <property type="entry name" value="P-loop_NTPase"/>
</dbReference>
<dbReference type="Proteomes" id="UP000024332">
    <property type="component" value="Unassembled WGS sequence"/>
</dbReference>
<dbReference type="Gene3D" id="3.40.50.300">
    <property type="entry name" value="P-loop containing nucleotide triphosphate hydrolases"/>
    <property type="match status" value="1"/>
</dbReference>
<keyword evidence="4" id="KW-0997">Cell inner membrane</keyword>
<evidence type="ECO:0000256" key="2">
    <source>
        <dbReference type="ARBA" id="ARBA00022448"/>
    </source>
</evidence>
<reference evidence="10 11" key="1">
    <citation type="submission" date="2014-03" db="EMBL/GenBank/DDBJ databases">
        <title>Draft genome sequence of the novel thermoacidophilic archaea Acidianus copahuensis ALE1 strain, isolated from Copahue volcanic area in Neuquen Argentina.</title>
        <authorList>
            <person name="Urbieta M.S."/>
            <person name="Rascovan N."/>
            <person name="Castro C."/>
            <person name="Revale S."/>
            <person name="Giaveno M.A."/>
            <person name="Vazquez M.P."/>
            <person name="Donati E.R."/>
        </authorList>
    </citation>
    <scope>NUCLEOTIDE SEQUENCE [LARGE SCALE GENOMIC DNA]</scope>
    <source>
        <strain evidence="10 11">ALE1</strain>
    </source>
</reference>
<dbReference type="RefSeq" id="WP_048099818.1">
    <property type="nucleotide sequence ID" value="NZ_JFZT01000044.1"/>
</dbReference>
<evidence type="ECO:0000259" key="9">
    <source>
        <dbReference type="PROSITE" id="PS50893"/>
    </source>
</evidence>
<comment type="caution">
    <text evidence="10">The sequence shown here is derived from an EMBL/GenBank/DDBJ whole genome shotgun (WGS) entry which is preliminary data.</text>
</comment>
<dbReference type="GO" id="GO:0015833">
    <property type="term" value="P:peptide transport"/>
    <property type="evidence" value="ECO:0007669"/>
    <property type="project" value="InterPro"/>
</dbReference>
<keyword evidence="7" id="KW-1278">Translocase</keyword>
<evidence type="ECO:0000313" key="10">
    <source>
        <dbReference type="EMBL" id="EZQ04894.1"/>
    </source>
</evidence>
<dbReference type="PROSITE" id="PS50893">
    <property type="entry name" value="ABC_TRANSPORTER_2"/>
    <property type="match status" value="1"/>
</dbReference>
<dbReference type="SUPFAM" id="SSF52540">
    <property type="entry name" value="P-loop containing nucleoside triphosphate hydrolases"/>
    <property type="match status" value="1"/>
</dbReference>
<dbReference type="FunFam" id="3.40.50.300:FF:000016">
    <property type="entry name" value="Oligopeptide ABC transporter ATP-binding component"/>
    <property type="match status" value="1"/>
</dbReference>
<keyword evidence="2" id="KW-0813">Transport</keyword>
<evidence type="ECO:0000256" key="3">
    <source>
        <dbReference type="ARBA" id="ARBA00022475"/>
    </source>
</evidence>
<protein>
    <submittedName>
        <fullName evidence="10">Peptide ABC transporter ATP-binding protein</fullName>
    </submittedName>
</protein>
<dbReference type="GO" id="GO:0005524">
    <property type="term" value="F:ATP binding"/>
    <property type="evidence" value="ECO:0007669"/>
    <property type="project" value="UniProtKB-KW"/>
</dbReference>
<evidence type="ECO:0000256" key="8">
    <source>
        <dbReference type="ARBA" id="ARBA00023136"/>
    </source>
</evidence>
<keyword evidence="8" id="KW-0472">Membrane</keyword>
<feature type="domain" description="ABC transporter" evidence="9">
    <location>
        <begin position="3"/>
        <end position="257"/>
    </location>
</feature>
<organism evidence="10 11">
    <name type="scientific">Candidatus Acidianus copahuensis</name>
    <dbReference type="NCBI Taxonomy" id="1160895"/>
    <lineage>
        <taxon>Archaea</taxon>
        <taxon>Thermoproteota</taxon>
        <taxon>Thermoprotei</taxon>
        <taxon>Sulfolobales</taxon>
        <taxon>Sulfolobaceae</taxon>
        <taxon>Acidianus</taxon>
    </lineage>
</organism>
<evidence type="ECO:0000256" key="6">
    <source>
        <dbReference type="ARBA" id="ARBA00022840"/>
    </source>
</evidence>
<dbReference type="Pfam" id="PF08352">
    <property type="entry name" value="oligo_HPY"/>
    <property type="match status" value="1"/>
</dbReference>
<dbReference type="InterPro" id="IPR003439">
    <property type="entry name" value="ABC_transporter-like_ATP-bd"/>
</dbReference>
<keyword evidence="11" id="KW-1185">Reference proteome</keyword>
<dbReference type="OrthoDB" id="18209at2157"/>
<dbReference type="EMBL" id="JFZT01000044">
    <property type="protein sequence ID" value="EZQ04894.1"/>
    <property type="molecule type" value="Genomic_DNA"/>
</dbReference>
<evidence type="ECO:0000313" key="11">
    <source>
        <dbReference type="Proteomes" id="UP000024332"/>
    </source>
</evidence>
<dbReference type="PANTHER" id="PTHR43297:SF14">
    <property type="entry name" value="ATPASE AAA-TYPE CORE DOMAIN-CONTAINING PROTEIN"/>
    <property type="match status" value="1"/>
</dbReference>
<dbReference type="GO" id="GO:0016887">
    <property type="term" value="F:ATP hydrolysis activity"/>
    <property type="evidence" value="ECO:0007669"/>
    <property type="project" value="InterPro"/>
</dbReference>
<dbReference type="CDD" id="cd03257">
    <property type="entry name" value="ABC_NikE_OppD_transporters"/>
    <property type="match status" value="1"/>
</dbReference>
<keyword evidence="6 10" id="KW-0067">ATP-binding</keyword>
<dbReference type="GO" id="GO:0005886">
    <property type="term" value="C:plasma membrane"/>
    <property type="evidence" value="ECO:0007669"/>
    <property type="project" value="UniProtKB-SubCell"/>
</dbReference>
<keyword evidence="5" id="KW-0547">Nucleotide-binding</keyword>
<dbReference type="SMART" id="SM00382">
    <property type="entry name" value="AAA"/>
    <property type="match status" value="1"/>
</dbReference>
<dbReference type="InterPro" id="IPR013563">
    <property type="entry name" value="Oligopep_ABC_C"/>
</dbReference>
<sequence length="321" mass="35803">MLLNIKNLRVYYKTLQGYTRILDNIDLSVDKGEVIGIVGESGSGKSTLGHTLATVLPPNAIVRGEIYLDNVNITELKENDLEKIRGKEVFMIFQNPLNSLDPVRNVKDQLVETVITRSLKGGEKVSAKEAQKEVIDVLKDLRIPDPETIINRYPHQLSGGQVQRMVIAMALLLKPKLIIADEPTSALDVTIQAQVVNILKRINEELGTTIMFITHDISLAYVISTRIIVMYAGRIMEDGDVEKVIKSPLHPYTSGLISSIPTKTKNEGKLLTIPGNPPSFFTLPAGCKFSPRCPKVMDICKKDEPKIIEKDERNVRCWLYG</sequence>
<dbReference type="STRING" id="1160895.CM19_07925"/>
<proteinExistence type="predicted"/>
<evidence type="ECO:0000256" key="5">
    <source>
        <dbReference type="ARBA" id="ARBA00022741"/>
    </source>
</evidence>
<dbReference type="NCBIfam" id="TIGR01727">
    <property type="entry name" value="oligo_HPY"/>
    <property type="match status" value="1"/>
</dbReference>
<dbReference type="Pfam" id="PF00005">
    <property type="entry name" value="ABC_tran"/>
    <property type="match status" value="1"/>
</dbReference>
<accession>A0A031LP01</accession>
<evidence type="ECO:0000256" key="1">
    <source>
        <dbReference type="ARBA" id="ARBA00004202"/>
    </source>
</evidence>
<evidence type="ECO:0000256" key="4">
    <source>
        <dbReference type="ARBA" id="ARBA00022519"/>
    </source>
</evidence>
<dbReference type="PANTHER" id="PTHR43297">
    <property type="entry name" value="OLIGOPEPTIDE TRANSPORT ATP-BINDING PROTEIN APPD"/>
    <property type="match status" value="1"/>
</dbReference>
<gene>
    <name evidence="10" type="ORF">CM19_07925</name>
</gene>
<dbReference type="AlphaFoldDB" id="A0A031LP01"/>
<comment type="subcellular location">
    <subcellularLocation>
        <location evidence="1">Cell membrane</location>
        <topology evidence="1">Peripheral membrane protein</topology>
    </subcellularLocation>
</comment>
<evidence type="ECO:0000256" key="7">
    <source>
        <dbReference type="ARBA" id="ARBA00022967"/>
    </source>
</evidence>